<dbReference type="EMBL" id="BDGG01000003">
    <property type="protein sequence ID" value="GAU95276.1"/>
    <property type="molecule type" value="Genomic_DNA"/>
</dbReference>
<gene>
    <name evidence="2" type="primary">RvY_06922-1</name>
    <name evidence="2" type="synonym">RvY_06922.1</name>
    <name evidence="2" type="ORF">RvY_06922</name>
</gene>
<dbReference type="Proteomes" id="UP000186922">
    <property type="component" value="Unassembled WGS sequence"/>
</dbReference>
<proteinExistence type="predicted"/>
<protein>
    <submittedName>
        <fullName evidence="2">Uncharacterized protein</fullName>
    </submittedName>
</protein>
<keyword evidence="3" id="KW-1185">Reference proteome</keyword>
<comment type="caution">
    <text evidence="2">The sequence shown here is derived from an EMBL/GenBank/DDBJ whole genome shotgun (WGS) entry which is preliminary data.</text>
</comment>
<evidence type="ECO:0000313" key="2">
    <source>
        <dbReference type="EMBL" id="GAU95276.1"/>
    </source>
</evidence>
<name>A0A1D1V0A6_RAMVA</name>
<evidence type="ECO:0000256" key="1">
    <source>
        <dbReference type="SAM" id="MobiDB-lite"/>
    </source>
</evidence>
<dbReference type="AlphaFoldDB" id="A0A1D1V0A6"/>
<sequence length="124" mass="13457">MLSSLAADGNGGGTQFSEDVVKSTTDLWETCSWKAWNRPGNNNDDDGPHDDLEDEVAEFEAQLRCPTTPVSADDSLYEESNTAGTSEPPKKKGRGAYSDMNERFSKSTEKDGKITATCNHCSTT</sequence>
<organism evidence="2 3">
    <name type="scientific">Ramazzottius varieornatus</name>
    <name type="common">Water bear</name>
    <name type="synonym">Tardigrade</name>
    <dbReference type="NCBI Taxonomy" id="947166"/>
    <lineage>
        <taxon>Eukaryota</taxon>
        <taxon>Metazoa</taxon>
        <taxon>Ecdysozoa</taxon>
        <taxon>Tardigrada</taxon>
        <taxon>Eutardigrada</taxon>
        <taxon>Parachela</taxon>
        <taxon>Hypsibioidea</taxon>
        <taxon>Ramazzottiidae</taxon>
        <taxon>Ramazzottius</taxon>
    </lineage>
</organism>
<accession>A0A1D1V0A6</accession>
<feature type="compositionally biased region" description="Basic and acidic residues" evidence="1">
    <location>
        <begin position="100"/>
        <end position="111"/>
    </location>
</feature>
<feature type="region of interest" description="Disordered" evidence="1">
    <location>
        <begin position="63"/>
        <end position="111"/>
    </location>
</feature>
<reference evidence="2 3" key="1">
    <citation type="journal article" date="2016" name="Nat. Commun.">
        <title>Extremotolerant tardigrade genome and improved radiotolerance of human cultured cells by tardigrade-unique protein.</title>
        <authorList>
            <person name="Hashimoto T."/>
            <person name="Horikawa D.D."/>
            <person name="Saito Y."/>
            <person name="Kuwahara H."/>
            <person name="Kozuka-Hata H."/>
            <person name="Shin-I T."/>
            <person name="Minakuchi Y."/>
            <person name="Ohishi K."/>
            <person name="Motoyama A."/>
            <person name="Aizu T."/>
            <person name="Enomoto A."/>
            <person name="Kondo K."/>
            <person name="Tanaka S."/>
            <person name="Hara Y."/>
            <person name="Koshikawa S."/>
            <person name="Sagara H."/>
            <person name="Miura T."/>
            <person name="Yokobori S."/>
            <person name="Miyagawa K."/>
            <person name="Suzuki Y."/>
            <person name="Kubo T."/>
            <person name="Oyama M."/>
            <person name="Kohara Y."/>
            <person name="Fujiyama A."/>
            <person name="Arakawa K."/>
            <person name="Katayama T."/>
            <person name="Toyoda A."/>
            <person name="Kunieda T."/>
        </authorList>
    </citation>
    <scope>NUCLEOTIDE SEQUENCE [LARGE SCALE GENOMIC DNA]</scope>
    <source>
        <strain evidence="2 3">YOKOZUNA-1</strain>
    </source>
</reference>
<evidence type="ECO:0000313" key="3">
    <source>
        <dbReference type="Proteomes" id="UP000186922"/>
    </source>
</evidence>